<dbReference type="InterPro" id="IPR013766">
    <property type="entry name" value="Thioredoxin_domain"/>
</dbReference>
<reference evidence="2 3" key="1">
    <citation type="journal article" date="2013" name="MBio">
        <title>Genome sequencing of the plant pathogen Taphrina deformans, the causal agent of peach leaf curl.</title>
        <authorList>
            <person name="Cisse O.H."/>
            <person name="Almeida J.M.G.C.F."/>
            <person name="Fonseca A."/>
            <person name="Kumar A.A."/>
            <person name="Salojaervi J."/>
            <person name="Overmyer K."/>
            <person name="Hauser P.M."/>
            <person name="Pagni M."/>
        </authorList>
    </citation>
    <scope>NUCLEOTIDE SEQUENCE [LARGE SCALE GENOMIC DNA]</scope>
    <source>
        <strain evidence="3">PYCC 5710 / ATCC 11124 / CBS 356.35 / IMI 108563 / JCM 9778 / NBRC 8474</strain>
    </source>
</reference>
<dbReference type="InterPro" id="IPR017937">
    <property type="entry name" value="Thioredoxin_CS"/>
</dbReference>
<evidence type="ECO:0000313" key="3">
    <source>
        <dbReference type="Proteomes" id="UP000013776"/>
    </source>
</evidence>
<sequence>MNYLRSLLHGFGGTPTRHRIYAQVRYSAELHPLLALSSTKNVPLILNFSAPWCGTCHVQTPLVLQALEELDGRLDYVEIKADEPEMSEFILRFGVRTFPTLVSIRREFMAGDLPIRSDMSKDEIKRFLEDQAALGAKDRGE</sequence>
<dbReference type="STRING" id="1097556.R4XIC9"/>
<name>R4XIC9_TAPDE</name>
<feature type="domain" description="Thioredoxin" evidence="1">
    <location>
        <begin position="2"/>
        <end position="133"/>
    </location>
</feature>
<keyword evidence="3" id="KW-1185">Reference proteome</keyword>
<dbReference type="PROSITE" id="PS00194">
    <property type="entry name" value="THIOREDOXIN_1"/>
    <property type="match status" value="1"/>
</dbReference>
<dbReference type="PROSITE" id="PS51352">
    <property type="entry name" value="THIOREDOXIN_2"/>
    <property type="match status" value="1"/>
</dbReference>
<evidence type="ECO:0000259" key="1">
    <source>
        <dbReference type="PROSITE" id="PS51352"/>
    </source>
</evidence>
<evidence type="ECO:0000313" key="2">
    <source>
        <dbReference type="EMBL" id="CCG84259.1"/>
    </source>
</evidence>
<dbReference type="Pfam" id="PF00085">
    <property type="entry name" value="Thioredoxin"/>
    <property type="match status" value="1"/>
</dbReference>
<proteinExistence type="predicted"/>
<dbReference type="Gene3D" id="3.40.30.10">
    <property type="entry name" value="Glutaredoxin"/>
    <property type="match status" value="1"/>
</dbReference>
<dbReference type="SUPFAM" id="SSF52833">
    <property type="entry name" value="Thioredoxin-like"/>
    <property type="match status" value="1"/>
</dbReference>
<dbReference type="EMBL" id="CAHR02000216">
    <property type="protein sequence ID" value="CCG84259.1"/>
    <property type="molecule type" value="Genomic_DNA"/>
</dbReference>
<dbReference type="Proteomes" id="UP000013776">
    <property type="component" value="Unassembled WGS sequence"/>
</dbReference>
<dbReference type="InterPro" id="IPR036249">
    <property type="entry name" value="Thioredoxin-like_sf"/>
</dbReference>
<comment type="caution">
    <text evidence="2">The sequence shown here is derived from an EMBL/GenBank/DDBJ whole genome shotgun (WGS) entry which is preliminary data.</text>
</comment>
<dbReference type="VEuPathDB" id="FungiDB:TAPDE_004693"/>
<dbReference type="AlphaFoldDB" id="R4XIC9"/>
<dbReference type="CDD" id="cd02947">
    <property type="entry name" value="TRX_family"/>
    <property type="match status" value="1"/>
</dbReference>
<accession>R4XIC9</accession>
<gene>
    <name evidence="2" type="ORF">TAPDE_004693</name>
</gene>
<organism evidence="2 3">
    <name type="scientific">Taphrina deformans (strain PYCC 5710 / ATCC 11124 / CBS 356.35 / IMI 108563 / JCM 9778 / NBRC 8474)</name>
    <name type="common">Peach leaf curl fungus</name>
    <name type="synonym">Lalaria deformans</name>
    <dbReference type="NCBI Taxonomy" id="1097556"/>
    <lineage>
        <taxon>Eukaryota</taxon>
        <taxon>Fungi</taxon>
        <taxon>Dikarya</taxon>
        <taxon>Ascomycota</taxon>
        <taxon>Taphrinomycotina</taxon>
        <taxon>Taphrinomycetes</taxon>
        <taxon>Taphrinales</taxon>
        <taxon>Taphrinaceae</taxon>
        <taxon>Taphrina</taxon>
    </lineage>
</organism>
<protein>
    <recommendedName>
        <fullName evidence="1">Thioredoxin domain-containing protein</fullName>
    </recommendedName>
</protein>
<dbReference type="OrthoDB" id="19690at2759"/>